<dbReference type="PANTHER" id="PTHR33988">
    <property type="entry name" value="ENDORIBONUCLEASE MAZF-RELATED"/>
    <property type="match status" value="1"/>
</dbReference>
<protein>
    <recommendedName>
        <fullName evidence="3">mRNA interferase</fullName>
        <ecNumber evidence="3">3.1.-.-</ecNumber>
    </recommendedName>
</protein>
<keyword evidence="3" id="KW-0540">Nuclease</keyword>
<dbReference type="InterPro" id="IPR011067">
    <property type="entry name" value="Plasmid_toxin/cell-grow_inhib"/>
</dbReference>
<dbReference type="PIRSF" id="PIRSF033490">
    <property type="entry name" value="MazF"/>
    <property type="match status" value="1"/>
</dbReference>
<keyword evidence="3" id="KW-0255">Endonuclease</keyword>
<evidence type="ECO:0000256" key="3">
    <source>
        <dbReference type="PIRNR" id="PIRNR033490"/>
    </source>
</evidence>
<dbReference type="EMBL" id="CP130144">
    <property type="protein sequence ID" value="WNZ44947.1"/>
    <property type="molecule type" value="Genomic_DNA"/>
</dbReference>
<evidence type="ECO:0000256" key="2">
    <source>
        <dbReference type="ARBA" id="ARBA00022649"/>
    </source>
</evidence>
<comment type="similarity">
    <text evidence="1 3">Belongs to the PemK/MazF family.</text>
</comment>
<dbReference type="GO" id="GO:0006402">
    <property type="term" value="P:mRNA catabolic process"/>
    <property type="evidence" value="ECO:0007669"/>
    <property type="project" value="TreeGrafter"/>
</dbReference>
<reference evidence="4" key="1">
    <citation type="journal article" date="2023" name="Plants (Basel)">
        <title>Genomic Analysis of Leptolyngbya boryana CZ1 Reveals Efficient Carbon Fixation Modules.</title>
        <authorList>
            <person name="Bai X."/>
            <person name="Wang H."/>
            <person name="Cheng W."/>
            <person name="Wang J."/>
            <person name="Ma M."/>
            <person name="Hu H."/>
            <person name="Song Z."/>
            <person name="Ma H."/>
            <person name="Fan Y."/>
            <person name="Du C."/>
            <person name="Xu J."/>
        </authorList>
    </citation>
    <scope>NUCLEOTIDE SEQUENCE</scope>
    <source>
        <strain evidence="4">CZ1</strain>
    </source>
</reference>
<keyword evidence="2" id="KW-1277">Toxin-antitoxin system</keyword>
<dbReference type="GO" id="GO:0004521">
    <property type="term" value="F:RNA endonuclease activity"/>
    <property type="evidence" value="ECO:0007669"/>
    <property type="project" value="TreeGrafter"/>
</dbReference>
<dbReference type="SUPFAM" id="SSF50118">
    <property type="entry name" value="Cell growth inhibitor/plasmid maintenance toxic component"/>
    <property type="match status" value="1"/>
</dbReference>
<dbReference type="AlphaFoldDB" id="A0AA97ANF4"/>
<sequence length="116" mass="12907">MARGDILLVSLPDSDKREEKGNRPAIAVQTDLGNSPMLMVIPITSSLGALRFSFTVEIKPSKQNGLTLPSVAMVFQMRAIDRKRIIRKIGQLESEYLVQVDAAIWQMLKPVQPDES</sequence>
<organism evidence="4">
    <name type="scientific">Leptolyngbya boryana CZ1</name>
    <dbReference type="NCBI Taxonomy" id="3060204"/>
    <lineage>
        <taxon>Bacteria</taxon>
        <taxon>Bacillati</taxon>
        <taxon>Cyanobacteriota</taxon>
        <taxon>Cyanophyceae</taxon>
        <taxon>Leptolyngbyales</taxon>
        <taxon>Leptolyngbyaceae</taxon>
        <taxon>Leptolyngbya group</taxon>
        <taxon>Leptolyngbya</taxon>
    </lineage>
</organism>
<accession>A0AA97ANF4</accession>
<reference evidence="4" key="2">
    <citation type="submission" date="2023-07" db="EMBL/GenBank/DDBJ databases">
        <authorList>
            <person name="Bai X.-H."/>
            <person name="Wang H.-H."/>
            <person name="Wang J."/>
            <person name="Ma M.-Y."/>
            <person name="Hu H.-H."/>
            <person name="Song Z.-L."/>
            <person name="Ma H.-G."/>
            <person name="Fan Y."/>
            <person name="Du C.-Y."/>
            <person name="Xu J.-C."/>
        </authorList>
    </citation>
    <scope>NUCLEOTIDE SEQUENCE</scope>
    <source>
        <strain evidence="4">CZ1</strain>
    </source>
</reference>
<dbReference type="EC" id="3.1.-.-" evidence="3"/>
<evidence type="ECO:0000313" key="4">
    <source>
        <dbReference type="EMBL" id="WNZ44947.1"/>
    </source>
</evidence>
<keyword evidence="3 4" id="KW-0378">Hydrolase</keyword>
<comment type="function">
    <text evidence="3">Toxic component of a type II toxin-antitoxin (TA) system.</text>
</comment>
<dbReference type="GO" id="GO:0016787">
    <property type="term" value="F:hydrolase activity"/>
    <property type="evidence" value="ECO:0007669"/>
    <property type="project" value="UniProtKB-KW"/>
</dbReference>
<dbReference type="RefSeq" id="WP_268184188.1">
    <property type="nucleotide sequence ID" value="NZ_CP130144.1"/>
</dbReference>
<proteinExistence type="inferred from homology"/>
<dbReference type="InterPro" id="IPR003477">
    <property type="entry name" value="PemK-like"/>
</dbReference>
<dbReference type="GO" id="GO:0003677">
    <property type="term" value="F:DNA binding"/>
    <property type="evidence" value="ECO:0007669"/>
    <property type="project" value="InterPro"/>
</dbReference>
<gene>
    <name evidence="4" type="ORF">Q2T42_24435</name>
</gene>
<name>A0AA97ANF4_LEPBY</name>
<evidence type="ECO:0000256" key="1">
    <source>
        <dbReference type="ARBA" id="ARBA00007521"/>
    </source>
</evidence>
<dbReference type="GO" id="GO:0016075">
    <property type="term" value="P:rRNA catabolic process"/>
    <property type="evidence" value="ECO:0007669"/>
    <property type="project" value="TreeGrafter"/>
</dbReference>
<dbReference type="Gene3D" id="2.30.30.110">
    <property type="match status" value="1"/>
</dbReference>
<dbReference type="Pfam" id="PF02452">
    <property type="entry name" value="PemK_toxin"/>
    <property type="match status" value="1"/>
</dbReference>